<name>A0ABX9W514_9GAMM</name>
<reference evidence="3 4" key="1">
    <citation type="submission" date="2018-10" db="EMBL/GenBank/DDBJ databases">
        <title>Draft genome sequence of Zhongshania sp. DSW25-10.</title>
        <authorList>
            <person name="Oh J."/>
        </authorList>
    </citation>
    <scope>NUCLEOTIDE SEQUENCE [LARGE SCALE GENOMIC DNA]</scope>
    <source>
        <strain evidence="3 4">DSW25-10</strain>
    </source>
</reference>
<sequence>MRFLILLLASAAMFSIAGCESTYYNAMEKVGVHKRDILVDRVSEAKDAQEDAQEQFKDALTEFRSVVSFNGGNLESHYNRLNSEFEDSEAAAKEVTDRINKVESVAEALFDEWQDELKLYSNDRLRADSANKLQATKRQYTTLIKSMRRAEKSIDPVLNALRDNVLYLKHNLNASAISALKGELAGIDRDVQQLIGAMEKAINESDAFIKQLK</sequence>
<evidence type="ECO:0000256" key="1">
    <source>
        <dbReference type="SAM" id="Coils"/>
    </source>
</evidence>
<feature type="chain" id="PRO_5045816794" evidence="2">
    <location>
        <begin position="18"/>
        <end position="213"/>
    </location>
</feature>
<dbReference type="InterPro" id="IPR021342">
    <property type="entry name" value="DUF2959"/>
</dbReference>
<feature type="signal peptide" evidence="2">
    <location>
        <begin position="1"/>
        <end position="17"/>
    </location>
</feature>
<dbReference type="Proteomes" id="UP000274695">
    <property type="component" value="Unassembled WGS sequence"/>
</dbReference>
<dbReference type="EMBL" id="RHGB01000004">
    <property type="protein sequence ID" value="RNL66457.1"/>
    <property type="molecule type" value="Genomic_DNA"/>
</dbReference>
<keyword evidence="2" id="KW-0732">Signal</keyword>
<comment type="caution">
    <text evidence="3">The sequence shown here is derived from an EMBL/GenBank/DDBJ whole genome shotgun (WGS) entry which is preliminary data.</text>
</comment>
<accession>A0ABX9W514</accession>
<dbReference type="RefSeq" id="WP_123181787.1">
    <property type="nucleotide sequence ID" value="NZ_RHGB01000004.1"/>
</dbReference>
<gene>
    <name evidence="3" type="ORF">D0911_05305</name>
</gene>
<organism evidence="3 4">
    <name type="scientific">Zhongshania marina</name>
    <dbReference type="NCBI Taxonomy" id="2304603"/>
    <lineage>
        <taxon>Bacteria</taxon>
        <taxon>Pseudomonadati</taxon>
        <taxon>Pseudomonadota</taxon>
        <taxon>Gammaproteobacteria</taxon>
        <taxon>Cellvibrionales</taxon>
        <taxon>Spongiibacteraceae</taxon>
        <taxon>Zhongshania</taxon>
    </lineage>
</organism>
<dbReference type="Pfam" id="PF11172">
    <property type="entry name" value="DUF2959"/>
    <property type="match status" value="1"/>
</dbReference>
<dbReference type="PROSITE" id="PS51257">
    <property type="entry name" value="PROKAR_LIPOPROTEIN"/>
    <property type="match status" value="1"/>
</dbReference>
<evidence type="ECO:0000313" key="3">
    <source>
        <dbReference type="EMBL" id="RNL66457.1"/>
    </source>
</evidence>
<keyword evidence="1" id="KW-0175">Coiled coil</keyword>
<evidence type="ECO:0000256" key="2">
    <source>
        <dbReference type="SAM" id="SignalP"/>
    </source>
</evidence>
<evidence type="ECO:0000313" key="4">
    <source>
        <dbReference type="Proteomes" id="UP000274695"/>
    </source>
</evidence>
<feature type="coiled-coil region" evidence="1">
    <location>
        <begin position="35"/>
        <end position="98"/>
    </location>
</feature>
<protein>
    <submittedName>
        <fullName evidence="3">DUF2959 domain-containing protein</fullName>
    </submittedName>
</protein>
<proteinExistence type="predicted"/>
<keyword evidence="4" id="KW-1185">Reference proteome</keyword>